<dbReference type="Pfam" id="PF12884">
    <property type="entry name" value="TORC_N"/>
    <property type="match status" value="1"/>
</dbReference>
<evidence type="ECO:0000256" key="5">
    <source>
        <dbReference type="ARBA" id="ARBA00022553"/>
    </source>
</evidence>
<accession>A0A8C7PX10</accession>
<proteinExistence type="inferred from homology"/>
<keyword evidence="7" id="KW-0010">Activator</keyword>
<dbReference type="GO" id="GO:0045944">
    <property type="term" value="P:positive regulation of transcription by RNA polymerase II"/>
    <property type="evidence" value="ECO:0007669"/>
    <property type="project" value="TreeGrafter"/>
</dbReference>
<keyword evidence="8" id="KW-0804">Transcription</keyword>
<reference evidence="14" key="3">
    <citation type="submission" date="2025-09" db="UniProtKB">
        <authorList>
            <consortium name="Ensembl"/>
        </authorList>
    </citation>
    <scope>IDENTIFICATION</scope>
</reference>
<keyword evidence="9" id="KW-0539">Nucleus</keyword>
<feature type="domain" description="Transducer of regulated CREB activity N-terminal" evidence="11">
    <location>
        <begin position="6"/>
        <end position="66"/>
    </location>
</feature>
<dbReference type="GO" id="GO:0005634">
    <property type="term" value="C:nucleus"/>
    <property type="evidence" value="ECO:0007669"/>
    <property type="project" value="UniProtKB-SubCell"/>
</dbReference>
<dbReference type="AlphaFoldDB" id="A0A8C7PX10"/>
<keyword evidence="5" id="KW-0597">Phosphoprotein</keyword>
<reference evidence="14" key="2">
    <citation type="submission" date="2025-08" db="UniProtKB">
        <authorList>
            <consortium name="Ensembl"/>
        </authorList>
    </citation>
    <scope>IDENTIFICATION</scope>
</reference>
<reference evidence="14" key="1">
    <citation type="submission" date="2020-07" db="EMBL/GenBank/DDBJ databases">
        <title>A long reads based de novo assembly of the rainbow trout Arlee double haploid line genome.</title>
        <authorList>
            <person name="Gao G."/>
            <person name="Palti Y."/>
        </authorList>
    </citation>
    <scope>NUCLEOTIDE SEQUENCE [LARGE SCALE GENOMIC DNA]</scope>
</reference>
<protein>
    <submittedName>
        <fullName evidence="14">CREB regulated transcription coactivator 1a</fullName>
    </submittedName>
</protein>
<dbReference type="InterPro" id="IPR024785">
    <property type="entry name" value="TORC_C"/>
</dbReference>
<dbReference type="Ensembl" id="ENSOMYT00000030867.2">
    <property type="protein sequence ID" value="ENSOMYP00000028270.2"/>
    <property type="gene ID" value="ENSOMYG00000013246.2"/>
</dbReference>
<dbReference type="Proteomes" id="UP000694395">
    <property type="component" value="Chromosome 8"/>
</dbReference>
<keyword evidence="6" id="KW-0805">Transcription regulation</keyword>
<feature type="region of interest" description="Disordered" evidence="10">
    <location>
        <begin position="228"/>
        <end position="291"/>
    </location>
</feature>
<feature type="compositionally biased region" description="Polar residues" evidence="10">
    <location>
        <begin position="263"/>
        <end position="288"/>
    </location>
</feature>
<dbReference type="InterPro" id="IPR024786">
    <property type="entry name" value="TORC"/>
</dbReference>
<comment type="similarity">
    <text evidence="3">Belongs to the TORC family.</text>
</comment>
<organism evidence="14 15">
    <name type="scientific">Oncorhynchus mykiss</name>
    <name type="common">Rainbow trout</name>
    <name type="synonym">Salmo gairdneri</name>
    <dbReference type="NCBI Taxonomy" id="8022"/>
    <lineage>
        <taxon>Eukaryota</taxon>
        <taxon>Metazoa</taxon>
        <taxon>Chordata</taxon>
        <taxon>Craniata</taxon>
        <taxon>Vertebrata</taxon>
        <taxon>Euteleostomi</taxon>
        <taxon>Actinopterygii</taxon>
        <taxon>Neopterygii</taxon>
        <taxon>Teleostei</taxon>
        <taxon>Protacanthopterygii</taxon>
        <taxon>Salmoniformes</taxon>
        <taxon>Salmonidae</taxon>
        <taxon>Salmoninae</taxon>
        <taxon>Oncorhynchus</taxon>
    </lineage>
</organism>
<evidence type="ECO:0000256" key="2">
    <source>
        <dbReference type="ARBA" id="ARBA00004496"/>
    </source>
</evidence>
<keyword evidence="15" id="KW-1185">Reference proteome</keyword>
<evidence type="ECO:0000313" key="15">
    <source>
        <dbReference type="Proteomes" id="UP000694395"/>
    </source>
</evidence>
<evidence type="ECO:0000259" key="11">
    <source>
        <dbReference type="Pfam" id="PF12884"/>
    </source>
</evidence>
<evidence type="ECO:0000313" key="14">
    <source>
        <dbReference type="Ensembl" id="ENSOMYP00000028270.2"/>
    </source>
</evidence>
<evidence type="ECO:0000256" key="7">
    <source>
        <dbReference type="ARBA" id="ARBA00023159"/>
    </source>
</evidence>
<evidence type="ECO:0000256" key="10">
    <source>
        <dbReference type="SAM" id="MobiDB-lite"/>
    </source>
</evidence>
<evidence type="ECO:0000256" key="9">
    <source>
        <dbReference type="ARBA" id="ARBA00023242"/>
    </source>
</evidence>
<dbReference type="PANTHER" id="PTHR13589">
    <property type="entry name" value="CREB-REGULATED TRANSCRIPTION COACTIVATOR"/>
    <property type="match status" value="1"/>
</dbReference>
<dbReference type="PANTHER" id="PTHR13589:SF14">
    <property type="entry name" value="CREB-REGULATED TRANSCRIPTION COACTIVATOR 1"/>
    <property type="match status" value="1"/>
</dbReference>
<dbReference type="GeneTree" id="ENSGT00390000010652"/>
<feature type="domain" description="Transducer of regulated CREB activity middle" evidence="12">
    <location>
        <begin position="152"/>
        <end position="280"/>
    </location>
</feature>
<evidence type="ECO:0000256" key="1">
    <source>
        <dbReference type="ARBA" id="ARBA00004123"/>
    </source>
</evidence>
<evidence type="ECO:0000256" key="8">
    <source>
        <dbReference type="ARBA" id="ARBA00023163"/>
    </source>
</evidence>
<dbReference type="Pfam" id="PF12885">
    <property type="entry name" value="TORC_M"/>
    <property type="match status" value="1"/>
</dbReference>
<comment type="subcellular location">
    <subcellularLocation>
        <location evidence="2">Cytoplasm</location>
    </subcellularLocation>
    <subcellularLocation>
        <location evidence="1">Nucleus</location>
    </subcellularLocation>
</comment>
<evidence type="ECO:0000259" key="12">
    <source>
        <dbReference type="Pfam" id="PF12885"/>
    </source>
</evidence>
<dbReference type="GO" id="GO:0051289">
    <property type="term" value="P:protein homotetramerization"/>
    <property type="evidence" value="ECO:0007669"/>
    <property type="project" value="InterPro"/>
</dbReference>
<feature type="domain" description="Transducer of regulated CREB activity C-terminal" evidence="13">
    <location>
        <begin position="453"/>
        <end position="502"/>
    </location>
</feature>
<dbReference type="InterPro" id="IPR024784">
    <property type="entry name" value="TORC_M"/>
</dbReference>
<dbReference type="InterPro" id="IPR024783">
    <property type="entry name" value="TORC_N"/>
</dbReference>
<dbReference type="GO" id="GO:0008140">
    <property type="term" value="F:cAMP response element binding protein binding"/>
    <property type="evidence" value="ECO:0007669"/>
    <property type="project" value="InterPro"/>
</dbReference>
<evidence type="ECO:0000259" key="13">
    <source>
        <dbReference type="Pfam" id="PF12886"/>
    </source>
</evidence>
<keyword evidence="4" id="KW-0963">Cytoplasm</keyword>
<evidence type="ECO:0000256" key="3">
    <source>
        <dbReference type="ARBA" id="ARBA00007167"/>
    </source>
</evidence>
<dbReference type="GO" id="GO:0005737">
    <property type="term" value="C:cytoplasm"/>
    <property type="evidence" value="ECO:0007669"/>
    <property type="project" value="UniProtKB-SubCell"/>
</dbReference>
<sequence>MATSNNPRKFSEKIALHNQKQAEETAAFEEVMKDLSITRAARLQLQKTQYLQLGQNRGQYYGGSLPNVNQIGNGTIDMPFQTPFQGSGDTSRTTRHHGLVDRVYRDRNRITSPHGRPLDKHGRQISFTGYHIDSCPYGSVYLSPPPDTSWRRTNSDSALHQSTLNPQDIFAGGSQDMQPKRVLMLHVPRTEDTESDMDKDEQKQNWDGKKVKCTQICIFPSPDQDLTATLMPSAHDTGGGSLPDLTNIQFPPPLPTPLDPEDSTLSASNSTGNLAPSHSHSFGSTSQGDLCPPPSRTIDIQGFANRAETIDAMTLEAQLSQYAFFSQSSSQQQQQQQQTTQGLTRLVQLPSPLNTSSIQTQNSMDMNSHNSILGSVFADFYDQQLTSRQTSALSQQLEQFNMIDSSSLYGQGSTLSYSQAAMMGLTGSHGNLQDSQQLGYSSHGNIPNIILTADISFDADSQFPLDELKIDPLTLDGLHMLNDPDMVLTDPATEDAFRIDRL</sequence>
<evidence type="ECO:0000256" key="4">
    <source>
        <dbReference type="ARBA" id="ARBA00022490"/>
    </source>
</evidence>
<name>A0A8C7PX10_ONCMY</name>
<dbReference type="Pfam" id="PF12886">
    <property type="entry name" value="TORC_C"/>
    <property type="match status" value="1"/>
</dbReference>
<evidence type="ECO:0000256" key="6">
    <source>
        <dbReference type="ARBA" id="ARBA00023015"/>
    </source>
</evidence>